<evidence type="ECO:0000259" key="10">
    <source>
        <dbReference type="Pfam" id="PF04316"/>
    </source>
</evidence>
<dbReference type="NCBIfam" id="TIGR03824">
    <property type="entry name" value="FlgM_jcvi"/>
    <property type="match status" value="1"/>
</dbReference>
<keyword evidence="5" id="KW-0805">Transcription regulation</keyword>
<dbReference type="InterPro" id="IPR035890">
    <property type="entry name" value="Anti-sigma-28_factor_FlgM_sf"/>
</dbReference>
<evidence type="ECO:0000256" key="6">
    <source>
        <dbReference type="ARBA" id="ARBA00023163"/>
    </source>
</evidence>
<keyword evidence="12" id="KW-0282">Flagellum</keyword>
<dbReference type="InterPro" id="IPR031316">
    <property type="entry name" value="FlgM_C"/>
</dbReference>
<keyword evidence="12" id="KW-0969">Cilium</keyword>
<dbReference type="EMBL" id="VNHT01000103">
    <property type="protein sequence ID" value="TYP72747.1"/>
    <property type="molecule type" value="Genomic_DNA"/>
</dbReference>
<dbReference type="GO" id="GO:0045892">
    <property type="term" value="P:negative regulation of DNA-templated transcription"/>
    <property type="evidence" value="ECO:0007669"/>
    <property type="project" value="InterPro"/>
</dbReference>
<dbReference type="KEGG" id="nco:AAW31_16250"/>
<proteinExistence type="inferred from homology"/>
<evidence type="ECO:0000256" key="7">
    <source>
        <dbReference type="ARBA" id="ARBA00024739"/>
    </source>
</evidence>
<evidence type="ECO:0000256" key="2">
    <source>
        <dbReference type="ARBA" id="ARBA00017823"/>
    </source>
</evidence>
<evidence type="ECO:0000313" key="12">
    <source>
        <dbReference type="EMBL" id="TYP72747.1"/>
    </source>
</evidence>
<keyword evidence="12" id="KW-0966">Cell projection</keyword>
<feature type="compositionally biased region" description="Basic and acidic residues" evidence="9">
    <location>
        <begin position="18"/>
        <end position="28"/>
    </location>
</feature>
<sequence>MKIENTNSTRVTSINNDDEQKYNDKTSSNDESPYFSQLKNNLHTNSSILSHPIENNNKIVDTAKVAKIRQAIIEGRFKVNPEAVADRLLETVKELIESKKNNT</sequence>
<keyword evidence="4" id="KW-1005">Bacterial flagellum biogenesis</keyword>
<feature type="compositionally biased region" description="Polar residues" evidence="9">
    <location>
        <begin position="1"/>
        <end position="15"/>
    </location>
</feature>
<dbReference type="Proteomes" id="UP000324176">
    <property type="component" value="Unassembled WGS sequence"/>
</dbReference>
<evidence type="ECO:0000313" key="14">
    <source>
        <dbReference type="Proteomes" id="UP000324176"/>
    </source>
</evidence>
<dbReference type="InterPro" id="IPR007412">
    <property type="entry name" value="FlgM"/>
</dbReference>
<organism evidence="11 13">
    <name type="scientific">Nitrosomonas communis</name>
    <dbReference type="NCBI Taxonomy" id="44574"/>
    <lineage>
        <taxon>Bacteria</taxon>
        <taxon>Pseudomonadati</taxon>
        <taxon>Pseudomonadota</taxon>
        <taxon>Betaproteobacteria</taxon>
        <taxon>Nitrosomonadales</taxon>
        <taxon>Nitrosomonadaceae</taxon>
        <taxon>Nitrosomonas</taxon>
    </lineage>
</organism>
<dbReference type="SUPFAM" id="SSF101498">
    <property type="entry name" value="Anti-sigma factor FlgM"/>
    <property type="match status" value="1"/>
</dbReference>
<evidence type="ECO:0000256" key="4">
    <source>
        <dbReference type="ARBA" id="ARBA00022795"/>
    </source>
</evidence>
<dbReference type="Pfam" id="PF04316">
    <property type="entry name" value="FlgM"/>
    <property type="match status" value="1"/>
</dbReference>
<evidence type="ECO:0000256" key="8">
    <source>
        <dbReference type="ARBA" id="ARBA00030117"/>
    </source>
</evidence>
<feature type="domain" description="Anti-sigma-28 factor FlgM C-terminal" evidence="10">
    <location>
        <begin position="54"/>
        <end position="90"/>
    </location>
</feature>
<reference evidence="12 14" key="3">
    <citation type="submission" date="2019-07" db="EMBL/GenBank/DDBJ databases">
        <title>Active sludge and wastewater microbial communities from Klosterneuburg, Austria.</title>
        <authorList>
            <person name="Wagner M."/>
        </authorList>
    </citation>
    <scope>NUCLEOTIDE SEQUENCE [LARGE SCALE GENOMIC DNA]</scope>
    <source>
        <strain evidence="12 14">Nm2</strain>
    </source>
</reference>
<keyword evidence="13" id="KW-1185">Reference proteome</keyword>
<gene>
    <name evidence="11" type="ORF">AAW31_16250</name>
    <name evidence="12" type="ORF">BCL69_11035</name>
</gene>
<comment type="function">
    <text evidence="7">Responsible for the coupling of flagellin expression to flagellar assembly by preventing expression of the flagellin genes when a component of the middle class of proteins is defective. It negatively regulates flagellar genes by inhibiting the activity of FliA by directly binding to FliA.</text>
</comment>
<dbReference type="GO" id="GO:0044781">
    <property type="term" value="P:bacterial-type flagellum organization"/>
    <property type="evidence" value="ECO:0007669"/>
    <property type="project" value="UniProtKB-KW"/>
</dbReference>
<name>A0A0F7KIT8_9PROT</name>
<evidence type="ECO:0000256" key="1">
    <source>
        <dbReference type="ARBA" id="ARBA00005322"/>
    </source>
</evidence>
<accession>A0A0F7KIT8</accession>
<evidence type="ECO:0000256" key="5">
    <source>
        <dbReference type="ARBA" id="ARBA00023015"/>
    </source>
</evidence>
<dbReference type="PATRIC" id="fig|44574.3.peg.3928"/>
<reference evidence="13" key="1">
    <citation type="submission" date="2015-05" db="EMBL/GenBank/DDBJ databases">
        <title>Draft genome of Nitrosomonas communis strain Nm2.</title>
        <authorList>
            <person name="Kozlowski J.A."/>
            <person name="Kits K.D."/>
            <person name="Stein L.Y."/>
        </authorList>
    </citation>
    <scope>NUCLEOTIDE SEQUENCE [LARGE SCALE GENOMIC DNA]</scope>
    <source>
        <strain evidence="13">Nm2</strain>
    </source>
</reference>
<evidence type="ECO:0000256" key="9">
    <source>
        <dbReference type="SAM" id="MobiDB-lite"/>
    </source>
</evidence>
<evidence type="ECO:0000256" key="3">
    <source>
        <dbReference type="ARBA" id="ARBA00022491"/>
    </source>
</evidence>
<reference evidence="11 13" key="2">
    <citation type="journal article" date="2016" name="Genome Announc.">
        <title>Genome Sequence of Nitrosomonas communis Strain Nm2, a Mesophilic Ammonia-Oxidizing Bacterium Isolated from Mediterranean Soil.</title>
        <authorList>
            <person name="Kozlowski J.A."/>
            <person name="Kits K.D."/>
            <person name="Stein L.Y."/>
        </authorList>
    </citation>
    <scope>NUCLEOTIDE SEQUENCE [LARGE SCALE GENOMIC DNA]</scope>
    <source>
        <strain evidence="11 13">Nm2</strain>
    </source>
</reference>
<evidence type="ECO:0000313" key="11">
    <source>
        <dbReference type="EMBL" id="AKH39003.1"/>
    </source>
</evidence>
<keyword evidence="6" id="KW-0804">Transcription</keyword>
<dbReference type="AlphaFoldDB" id="A0A0F7KIT8"/>
<dbReference type="EMBL" id="CP011451">
    <property type="protein sequence ID" value="AKH39003.1"/>
    <property type="molecule type" value="Genomic_DNA"/>
</dbReference>
<evidence type="ECO:0000313" key="13">
    <source>
        <dbReference type="Proteomes" id="UP000034156"/>
    </source>
</evidence>
<dbReference type="RefSeq" id="WP_046851037.1">
    <property type="nucleotide sequence ID" value="NZ_CP011451.1"/>
</dbReference>
<dbReference type="Proteomes" id="UP000034156">
    <property type="component" value="Chromosome"/>
</dbReference>
<keyword evidence="3" id="KW-0678">Repressor</keyword>
<feature type="region of interest" description="Disordered" evidence="9">
    <location>
        <begin position="1"/>
        <end position="36"/>
    </location>
</feature>
<protein>
    <recommendedName>
        <fullName evidence="2">Negative regulator of flagellin synthesis</fullName>
    </recommendedName>
    <alternativeName>
        <fullName evidence="8">Anti-sigma-28 factor</fullName>
    </alternativeName>
</protein>
<comment type="similarity">
    <text evidence="1">Belongs to the FlgM family.</text>
</comment>